<gene>
    <name evidence="2" type="ORF">BRADI_1g65501v3</name>
</gene>
<evidence type="ECO:0000313" key="4">
    <source>
        <dbReference type="Proteomes" id="UP000008810"/>
    </source>
</evidence>
<dbReference type="InParanoid" id="A0A0Q3HHU6"/>
<organism evidence="2">
    <name type="scientific">Brachypodium distachyon</name>
    <name type="common">Purple false brome</name>
    <name type="synonym">Trachynia distachya</name>
    <dbReference type="NCBI Taxonomy" id="15368"/>
    <lineage>
        <taxon>Eukaryota</taxon>
        <taxon>Viridiplantae</taxon>
        <taxon>Streptophyta</taxon>
        <taxon>Embryophyta</taxon>
        <taxon>Tracheophyta</taxon>
        <taxon>Spermatophyta</taxon>
        <taxon>Magnoliopsida</taxon>
        <taxon>Liliopsida</taxon>
        <taxon>Poales</taxon>
        <taxon>Poaceae</taxon>
        <taxon>BOP clade</taxon>
        <taxon>Pooideae</taxon>
        <taxon>Stipodae</taxon>
        <taxon>Brachypodieae</taxon>
        <taxon>Brachypodium</taxon>
    </lineage>
</organism>
<dbReference type="ExpressionAtlas" id="A0A0Q3HHU6">
    <property type="expression patterns" value="baseline and differential"/>
</dbReference>
<protein>
    <submittedName>
        <fullName evidence="2 3">Uncharacterized protein</fullName>
    </submittedName>
</protein>
<dbReference type="AlphaFoldDB" id="A0A0Q3HHU6"/>
<evidence type="ECO:0000256" key="1">
    <source>
        <dbReference type="SAM" id="MobiDB-lite"/>
    </source>
</evidence>
<feature type="region of interest" description="Disordered" evidence="1">
    <location>
        <begin position="301"/>
        <end position="320"/>
    </location>
</feature>
<feature type="region of interest" description="Disordered" evidence="1">
    <location>
        <begin position="102"/>
        <end position="257"/>
    </location>
</feature>
<evidence type="ECO:0000313" key="2">
    <source>
        <dbReference type="EMBL" id="KQK22141.2"/>
    </source>
</evidence>
<reference evidence="3" key="3">
    <citation type="submission" date="2018-08" db="UniProtKB">
        <authorList>
            <consortium name="EnsemblPlants"/>
        </authorList>
    </citation>
    <scope>IDENTIFICATION</scope>
    <source>
        <strain evidence="3">cv. Bd21</strain>
    </source>
</reference>
<feature type="compositionally biased region" description="Basic residues" evidence="1">
    <location>
        <begin position="159"/>
        <end position="169"/>
    </location>
</feature>
<dbReference type="EnsemblPlants" id="KQK22141">
    <property type="protein sequence ID" value="KQK22141"/>
    <property type="gene ID" value="BRADI_1g65501v3"/>
</dbReference>
<accession>A0A0Q3HHU6</accession>
<reference evidence="2" key="2">
    <citation type="submission" date="2017-06" db="EMBL/GenBank/DDBJ databases">
        <title>WGS assembly of Brachypodium distachyon.</title>
        <authorList>
            <consortium name="The International Brachypodium Initiative"/>
            <person name="Lucas S."/>
            <person name="Harmon-Smith M."/>
            <person name="Lail K."/>
            <person name="Tice H."/>
            <person name="Grimwood J."/>
            <person name="Bruce D."/>
            <person name="Barry K."/>
            <person name="Shu S."/>
            <person name="Lindquist E."/>
            <person name="Wang M."/>
            <person name="Pitluck S."/>
            <person name="Vogel J.P."/>
            <person name="Garvin D.F."/>
            <person name="Mockler T.C."/>
            <person name="Schmutz J."/>
            <person name="Rokhsar D."/>
            <person name="Bevan M.W."/>
        </authorList>
    </citation>
    <scope>NUCLEOTIDE SEQUENCE</scope>
    <source>
        <strain evidence="2">Bd21</strain>
    </source>
</reference>
<dbReference type="Gramene" id="KQK22141">
    <property type="protein sequence ID" value="KQK22141"/>
    <property type="gene ID" value="BRADI_1g65501v3"/>
</dbReference>
<evidence type="ECO:0000313" key="3">
    <source>
        <dbReference type="EnsemblPlants" id="KQK22141"/>
    </source>
</evidence>
<feature type="compositionally biased region" description="Polar residues" evidence="1">
    <location>
        <begin position="213"/>
        <end position="226"/>
    </location>
</feature>
<name>A0A0Q3HHU6_BRADI</name>
<feature type="compositionally biased region" description="Acidic residues" evidence="1">
    <location>
        <begin position="108"/>
        <end position="119"/>
    </location>
</feature>
<keyword evidence="4" id="KW-1185">Reference proteome</keyword>
<dbReference type="EMBL" id="CM000880">
    <property type="protein sequence ID" value="KQK22141.2"/>
    <property type="molecule type" value="Genomic_DNA"/>
</dbReference>
<reference evidence="2 3" key="1">
    <citation type="journal article" date="2010" name="Nature">
        <title>Genome sequencing and analysis of the model grass Brachypodium distachyon.</title>
        <authorList>
            <consortium name="International Brachypodium Initiative"/>
        </authorList>
    </citation>
    <scope>NUCLEOTIDE SEQUENCE [LARGE SCALE GENOMIC DNA]</scope>
    <source>
        <strain evidence="2 3">Bd21</strain>
    </source>
</reference>
<feature type="compositionally biased region" description="Polar residues" evidence="1">
    <location>
        <begin position="191"/>
        <end position="203"/>
    </location>
</feature>
<proteinExistence type="predicted"/>
<feature type="compositionally biased region" description="Polar residues" evidence="1">
    <location>
        <begin position="138"/>
        <end position="156"/>
    </location>
</feature>
<sequence>MVPTVAVAPRTAVRTAEAAITAAGGEDIVTDGGAAWPTAASDGDRTTSAATLVDVSRLGSGAQVSAAQVGPSSNAGTQQFVRGLSADANSATLPLARAMTSCSTSASDSDDDDASESESDAAQSSTARGDGNGDGDGSQASSAERNGWRSSCSQLHRSPASRRRHLSRKSRQESDTHAAAGNSGRFPPNPMSSSIAPTSSQPPVSDHGRFPVRSSTAVHPSDQTSEAGVGAPPRATSGAIHAGVPRGPRGAGSDTSLAAPKSASFVESMPLPRSTFLPLTSPCTTPATSWRYCSADATRRSTRRAARSPSPPLAASAAVPPGTSSMWRFLDAAVASSPRHAIAIAPPCLASTDFTANARPVALSTAECTVPKAPLPMHFPRVHSMTRAAQSWPAKRKAGREESCGLGRGYESCGIGGSWDRVAAFDACVAIAALGFSPPIGAPVPPRRTCSRPSHTSAKRAPQPPTW</sequence>
<dbReference type="Proteomes" id="UP000008810">
    <property type="component" value="Chromosome 1"/>
</dbReference>
<feature type="region of interest" description="Disordered" evidence="1">
    <location>
        <begin position="438"/>
        <end position="467"/>
    </location>
</feature>